<proteinExistence type="predicted"/>
<reference evidence="1 2" key="1">
    <citation type="submission" date="2020-04" db="EMBL/GenBank/DDBJ databases">
        <authorList>
            <person name="Wallbank WR R."/>
            <person name="Pardo Diaz C."/>
            <person name="Kozak K."/>
            <person name="Martin S."/>
            <person name="Jiggins C."/>
            <person name="Moest M."/>
            <person name="Warren A I."/>
            <person name="Byers J.R.P. K."/>
            <person name="Montejo-Kovacevich G."/>
            <person name="Yen C E."/>
        </authorList>
    </citation>
    <scope>NUCLEOTIDE SEQUENCE [LARGE SCALE GENOMIC DNA]</scope>
</reference>
<evidence type="ECO:0000313" key="1">
    <source>
        <dbReference type="EMBL" id="CAB3225152.1"/>
    </source>
</evidence>
<organism evidence="1 2">
    <name type="scientific">Arctia plantaginis</name>
    <name type="common">Wood tiger moth</name>
    <name type="synonym">Phalaena plantaginis</name>
    <dbReference type="NCBI Taxonomy" id="874455"/>
    <lineage>
        <taxon>Eukaryota</taxon>
        <taxon>Metazoa</taxon>
        <taxon>Ecdysozoa</taxon>
        <taxon>Arthropoda</taxon>
        <taxon>Hexapoda</taxon>
        <taxon>Insecta</taxon>
        <taxon>Pterygota</taxon>
        <taxon>Neoptera</taxon>
        <taxon>Endopterygota</taxon>
        <taxon>Lepidoptera</taxon>
        <taxon>Glossata</taxon>
        <taxon>Ditrysia</taxon>
        <taxon>Noctuoidea</taxon>
        <taxon>Erebidae</taxon>
        <taxon>Arctiinae</taxon>
        <taxon>Arctia</taxon>
    </lineage>
</organism>
<name>A0A8S0YZN5_ARCPL</name>
<accession>A0A8S0YZN5</accession>
<comment type="caution">
    <text evidence="1">The sequence shown here is derived from an EMBL/GenBank/DDBJ whole genome shotgun (WGS) entry which is preliminary data.</text>
</comment>
<evidence type="ECO:0000313" key="2">
    <source>
        <dbReference type="Proteomes" id="UP000494106"/>
    </source>
</evidence>
<sequence>MDGSMTVSFKLLPHSYLTKIHQCARNEIRTILNNAYSYAGVSVRRARVYSYINHMSQAPQVVSTLRW</sequence>
<keyword evidence="2" id="KW-1185">Reference proteome</keyword>
<dbReference type="EMBL" id="CADEBC010000205">
    <property type="protein sequence ID" value="CAB3225152.1"/>
    <property type="molecule type" value="Genomic_DNA"/>
</dbReference>
<dbReference type="AlphaFoldDB" id="A0A8S0YZN5"/>
<dbReference type="Proteomes" id="UP000494106">
    <property type="component" value="Unassembled WGS sequence"/>
</dbReference>
<gene>
    <name evidence="1" type="ORF">APLA_LOCUS2379</name>
</gene>
<protein>
    <submittedName>
        <fullName evidence="1">Uncharacterized protein</fullName>
    </submittedName>
</protein>